<dbReference type="GeneID" id="111245052"/>
<dbReference type="GO" id="GO:0005739">
    <property type="term" value="C:mitochondrion"/>
    <property type="evidence" value="ECO:0007669"/>
    <property type="project" value="UniProtKB-SubCell"/>
</dbReference>
<evidence type="ECO:0000256" key="7">
    <source>
        <dbReference type="ARBA" id="ARBA00022946"/>
    </source>
</evidence>
<dbReference type="EnsemblMetazoa" id="XM_022792833">
    <property type="protein sequence ID" value="XP_022648568"/>
    <property type="gene ID" value="LOC111245052"/>
</dbReference>
<evidence type="ECO:0000256" key="9">
    <source>
        <dbReference type="ARBA" id="ARBA00034881"/>
    </source>
</evidence>
<dbReference type="Gene3D" id="3.40.1280.10">
    <property type="match status" value="1"/>
</dbReference>
<evidence type="ECO:0000256" key="4">
    <source>
        <dbReference type="ARBA" id="ARBA00022603"/>
    </source>
</evidence>
<comment type="similarity">
    <text evidence="2">Belongs to the class IV-like SAM-binding methyltransferase superfamily. RNA methyltransferase TrmH family.</text>
</comment>
<dbReference type="InterPro" id="IPR029028">
    <property type="entry name" value="Alpha/beta_knot_MTases"/>
</dbReference>
<dbReference type="InterPro" id="IPR029064">
    <property type="entry name" value="Ribosomal_eL30-like_sf"/>
</dbReference>
<evidence type="ECO:0000256" key="1">
    <source>
        <dbReference type="ARBA" id="ARBA00004173"/>
    </source>
</evidence>
<dbReference type="EnsemblMetazoa" id="XM_022792832">
    <property type="protein sequence ID" value="XP_022648567"/>
    <property type="gene ID" value="LOC111245052"/>
</dbReference>
<evidence type="ECO:0000256" key="5">
    <source>
        <dbReference type="ARBA" id="ARBA00022679"/>
    </source>
</evidence>
<dbReference type="SUPFAM" id="SSF55315">
    <property type="entry name" value="L30e-like"/>
    <property type="match status" value="1"/>
</dbReference>
<evidence type="ECO:0000256" key="3">
    <source>
        <dbReference type="ARBA" id="ARBA00022552"/>
    </source>
</evidence>
<dbReference type="SUPFAM" id="SSF75217">
    <property type="entry name" value="alpha/beta knot"/>
    <property type="match status" value="1"/>
</dbReference>
<evidence type="ECO:0000313" key="13">
    <source>
        <dbReference type="Proteomes" id="UP000594260"/>
    </source>
</evidence>
<dbReference type="Proteomes" id="UP000594260">
    <property type="component" value="Unplaced"/>
</dbReference>
<evidence type="ECO:0000259" key="11">
    <source>
        <dbReference type="SMART" id="SM00967"/>
    </source>
</evidence>
<dbReference type="InterPro" id="IPR029026">
    <property type="entry name" value="tRNA_m1G_MTases_N"/>
</dbReference>
<dbReference type="OrthoDB" id="6506923at2759"/>
<keyword evidence="3" id="KW-0698">rRNA processing</keyword>
<keyword evidence="7" id="KW-0809">Transit peptide</keyword>
<keyword evidence="13" id="KW-1185">Reference proteome</keyword>
<protein>
    <recommendedName>
        <fullName evidence="9">rRNA methyltransferase 1, mitochondrial</fullName>
    </recommendedName>
</protein>
<evidence type="ECO:0000256" key="10">
    <source>
        <dbReference type="SAM" id="MobiDB-lite"/>
    </source>
</evidence>
<dbReference type="EnsemblMetazoa" id="XM_022792831">
    <property type="protein sequence ID" value="XP_022648566"/>
    <property type="gene ID" value="LOC111245052"/>
</dbReference>
<dbReference type="AlphaFoldDB" id="A0A7M7J941"/>
<reference evidence="12" key="1">
    <citation type="submission" date="2021-01" db="UniProtKB">
        <authorList>
            <consortium name="EnsemblMetazoa"/>
        </authorList>
    </citation>
    <scope>IDENTIFICATION</scope>
</reference>
<dbReference type="RefSeq" id="XP_022648568.1">
    <property type="nucleotide sequence ID" value="XM_022792833.1"/>
</dbReference>
<dbReference type="PANTHER" id="PTHR46103:SF1">
    <property type="entry name" value="RRNA METHYLTRANSFERASE 1, MITOCHONDRIAL"/>
    <property type="match status" value="1"/>
</dbReference>
<name>A0A7M7J941_VARDE</name>
<dbReference type="KEGG" id="vde:111245052"/>
<dbReference type="Pfam" id="PF08032">
    <property type="entry name" value="SpoU_sub_bind"/>
    <property type="match status" value="1"/>
</dbReference>
<keyword evidence="6" id="KW-0949">S-adenosyl-L-methionine</keyword>
<dbReference type="RefSeq" id="XP_022648567.1">
    <property type="nucleotide sequence ID" value="XM_022792832.1"/>
</dbReference>
<dbReference type="InParanoid" id="A0A7M7J941"/>
<dbReference type="InterPro" id="IPR047261">
    <property type="entry name" value="MRM1_MeTrfase_dom"/>
</dbReference>
<accession>A0A7M7J941</accession>
<dbReference type="InterPro" id="IPR004441">
    <property type="entry name" value="rRNA_MeTrfase_TrmH"/>
</dbReference>
<evidence type="ECO:0000313" key="12">
    <source>
        <dbReference type="EnsemblMetazoa" id="XP_022648568"/>
    </source>
</evidence>
<proteinExistence type="inferred from homology"/>
<comment type="subcellular location">
    <subcellularLocation>
        <location evidence="1">Mitochondrion</location>
    </subcellularLocation>
</comment>
<dbReference type="GO" id="GO:0016435">
    <property type="term" value="F:rRNA (guanine) methyltransferase activity"/>
    <property type="evidence" value="ECO:0007669"/>
    <property type="project" value="TreeGrafter"/>
</dbReference>
<dbReference type="NCBIfam" id="TIGR00186">
    <property type="entry name" value="rRNA_methyl_3"/>
    <property type="match status" value="1"/>
</dbReference>
<dbReference type="GO" id="GO:0003723">
    <property type="term" value="F:RNA binding"/>
    <property type="evidence" value="ECO:0007669"/>
    <property type="project" value="InterPro"/>
</dbReference>
<dbReference type="SMART" id="SM00967">
    <property type="entry name" value="SpoU_sub_bind"/>
    <property type="match status" value="1"/>
</dbReference>
<dbReference type="OMA" id="RKYAHVH"/>
<feature type="domain" description="RNA 2-O ribose methyltransferase substrate binding" evidence="11">
    <location>
        <begin position="81"/>
        <end position="161"/>
    </location>
</feature>
<dbReference type="Gene3D" id="3.30.1330.30">
    <property type="match status" value="1"/>
</dbReference>
<dbReference type="Pfam" id="PF00588">
    <property type="entry name" value="SpoU_methylase"/>
    <property type="match status" value="1"/>
</dbReference>
<dbReference type="InterPro" id="IPR047182">
    <property type="entry name" value="MRM1"/>
</dbReference>
<evidence type="ECO:0000256" key="8">
    <source>
        <dbReference type="ARBA" id="ARBA00023128"/>
    </source>
</evidence>
<dbReference type="CDD" id="cd18105">
    <property type="entry name" value="SpoU-like_MRM1"/>
    <property type="match status" value="1"/>
</dbReference>
<organism evidence="12 13">
    <name type="scientific">Varroa destructor</name>
    <name type="common">Honeybee mite</name>
    <dbReference type="NCBI Taxonomy" id="109461"/>
    <lineage>
        <taxon>Eukaryota</taxon>
        <taxon>Metazoa</taxon>
        <taxon>Ecdysozoa</taxon>
        <taxon>Arthropoda</taxon>
        <taxon>Chelicerata</taxon>
        <taxon>Arachnida</taxon>
        <taxon>Acari</taxon>
        <taxon>Parasitiformes</taxon>
        <taxon>Mesostigmata</taxon>
        <taxon>Gamasina</taxon>
        <taxon>Dermanyssoidea</taxon>
        <taxon>Varroidae</taxon>
        <taxon>Varroa</taxon>
    </lineage>
</organism>
<dbReference type="InterPro" id="IPR001537">
    <property type="entry name" value="SpoU_MeTrfase"/>
</dbReference>
<feature type="region of interest" description="Disordered" evidence="10">
    <location>
        <begin position="39"/>
        <end position="72"/>
    </location>
</feature>
<keyword evidence="5" id="KW-0808">Transferase</keyword>
<evidence type="ECO:0000256" key="6">
    <source>
        <dbReference type="ARBA" id="ARBA00022691"/>
    </source>
</evidence>
<sequence>MFPNALRRLSSRLATASVNDRTFKTRFLMAGHAKLVPKESKALPKSHELKKENIAAKKKNSEPSLKDQQDKKVWSKKKRETLFGIHPVEICLSERKRTIYKVFCSKIREDTVSNESLQRILNIASARKIPIKSVETRQLNLMTNKATHQGIGMQVSPLILRPWNDAMECFGQSDDNGQLCIYVDRVQDPMNMGAILRTAVFLGIDGIFVPTENSCRLSPVVAKASAGALECAPLYSVENPASLFTFLQRLGWDIVGSDQDCEPYTAHKVTQRNRLLVLGNESHGVHEDLVSFFTTTVSIPSINKRISSLNVSVTSGVLLTHFAKSKLFAQEDK</sequence>
<dbReference type="RefSeq" id="XP_022648566.1">
    <property type="nucleotide sequence ID" value="XM_022792831.1"/>
</dbReference>
<dbReference type="PANTHER" id="PTHR46103">
    <property type="entry name" value="RRNA METHYLTRANSFERASE 1, MITOCHONDRIAL"/>
    <property type="match status" value="1"/>
</dbReference>
<evidence type="ECO:0000256" key="2">
    <source>
        <dbReference type="ARBA" id="ARBA00007228"/>
    </source>
</evidence>
<dbReference type="InterPro" id="IPR013123">
    <property type="entry name" value="SpoU_subst-bd"/>
</dbReference>
<keyword evidence="4" id="KW-0489">Methyltransferase</keyword>
<keyword evidence="8" id="KW-0496">Mitochondrion</keyword>